<gene>
    <name evidence="3" type="ORF">SAMN02745977_01822</name>
</gene>
<dbReference type="PANTHER" id="PTHR31964:SF113">
    <property type="entry name" value="USPA DOMAIN-CONTAINING PROTEIN"/>
    <property type="match status" value="1"/>
</dbReference>
<dbReference type="InterPro" id="IPR006016">
    <property type="entry name" value="UspA"/>
</dbReference>
<evidence type="ECO:0000313" key="3">
    <source>
        <dbReference type="EMBL" id="SEN69911.1"/>
    </source>
</evidence>
<dbReference type="SUPFAM" id="SSF52402">
    <property type="entry name" value="Adenine nucleotide alpha hydrolases-like"/>
    <property type="match status" value="1"/>
</dbReference>
<dbReference type="RefSeq" id="WP_091816893.1">
    <property type="nucleotide sequence ID" value="NZ_FOCW01000004.1"/>
</dbReference>
<dbReference type="STRING" id="1121117.SAMN02745977_01822"/>
<dbReference type="PANTHER" id="PTHR31964">
    <property type="entry name" value="ADENINE NUCLEOTIDE ALPHA HYDROLASES-LIKE SUPERFAMILY PROTEIN"/>
    <property type="match status" value="1"/>
</dbReference>
<name>A0A1H8INM9_9BURK</name>
<reference evidence="3 4" key="1">
    <citation type="submission" date="2016-10" db="EMBL/GenBank/DDBJ databases">
        <authorList>
            <person name="de Groot N.N."/>
        </authorList>
    </citation>
    <scope>NUCLEOTIDE SEQUENCE [LARGE SCALE GENOMIC DNA]</scope>
    <source>
        <strain evidence="3 4">DSM 15123</strain>
    </source>
</reference>
<keyword evidence="4" id="KW-1185">Reference proteome</keyword>
<comment type="similarity">
    <text evidence="1">Belongs to the universal stress protein A family.</text>
</comment>
<dbReference type="Proteomes" id="UP000199531">
    <property type="component" value="Unassembled WGS sequence"/>
</dbReference>
<dbReference type="InterPro" id="IPR014729">
    <property type="entry name" value="Rossmann-like_a/b/a_fold"/>
</dbReference>
<dbReference type="PRINTS" id="PR01438">
    <property type="entry name" value="UNVRSLSTRESS"/>
</dbReference>
<dbReference type="CDD" id="cd00293">
    <property type="entry name" value="USP-like"/>
    <property type="match status" value="1"/>
</dbReference>
<dbReference type="OrthoDB" id="5512223at2"/>
<dbReference type="EMBL" id="FOCW01000004">
    <property type="protein sequence ID" value="SEN69911.1"/>
    <property type="molecule type" value="Genomic_DNA"/>
</dbReference>
<evidence type="ECO:0000313" key="4">
    <source>
        <dbReference type="Proteomes" id="UP000199531"/>
    </source>
</evidence>
<dbReference type="Pfam" id="PF00582">
    <property type="entry name" value="Usp"/>
    <property type="match status" value="1"/>
</dbReference>
<dbReference type="Gene3D" id="3.40.50.620">
    <property type="entry name" value="HUPs"/>
    <property type="match status" value="1"/>
</dbReference>
<evidence type="ECO:0000259" key="2">
    <source>
        <dbReference type="Pfam" id="PF00582"/>
    </source>
</evidence>
<evidence type="ECO:0000256" key="1">
    <source>
        <dbReference type="ARBA" id="ARBA00008791"/>
    </source>
</evidence>
<dbReference type="AlphaFoldDB" id="A0A1H8INM9"/>
<proteinExistence type="inferred from homology"/>
<protein>
    <submittedName>
        <fullName evidence="3">Nucleotide-binding universal stress protein, UspA family</fullName>
    </submittedName>
</protein>
<feature type="domain" description="UspA" evidence="2">
    <location>
        <begin position="2"/>
        <end position="141"/>
    </location>
</feature>
<organism evidence="3 4">
    <name type="scientific">Brachymonas denitrificans DSM 15123</name>
    <dbReference type="NCBI Taxonomy" id="1121117"/>
    <lineage>
        <taxon>Bacteria</taxon>
        <taxon>Pseudomonadati</taxon>
        <taxon>Pseudomonadota</taxon>
        <taxon>Betaproteobacteria</taxon>
        <taxon>Burkholderiales</taxon>
        <taxon>Comamonadaceae</taxon>
        <taxon>Brachymonas</taxon>
    </lineage>
</organism>
<accession>A0A1H8INM9</accession>
<sequence>MKILLPVDGSALSLHETRFALRLVQEGLKAEFVLANVQEPASFYERLTARDDQEMLANVALEAGADSMAASAKLLESFNVPYETAVLTGDPVPAILELIESYGCDMVVMGSRALGLVRTALEGSTSSKLVQDSPVPVLLVKPPEVEDYDIEEQDGPEEA</sequence>
<dbReference type="InterPro" id="IPR006015">
    <property type="entry name" value="Universal_stress_UspA"/>
</dbReference>